<keyword evidence="6 7" id="KW-0472">Membrane</keyword>
<comment type="similarity">
    <text evidence="7">Belongs to the binding-protein-dependent transport system permease family.</text>
</comment>
<keyword evidence="10" id="KW-1185">Reference proteome</keyword>
<comment type="subcellular location">
    <subcellularLocation>
        <location evidence="1 7">Cell membrane</location>
        <topology evidence="1 7">Multi-pass membrane protein</topology>
    </subcellularLocation>
</comment>
<evidence type="ECO:0000256" key="2">
    <source>
        <dbReference type="ARBA" id="ARBA00022448"/>
    </source>
</evidence>
<dbReference type="InterPro" id="IPR000515">
    <property type="entry name" value="MetI-like"/>
</dbReference>
<evidence type="ECO:0000256" key="6">
    <source>
        <dbReference type="ARBA" id="ARBA00023136"/>
    </source>
</evidence>
<evidence type="ECO:0000256" key="5">
    <source>
        <dbReference type="ARBA" id="ARBA00022989"/>
    </source>
</evidence>
<dbReference type="Pfam" id="PF00528">
    <property type="entry name" value="BPD_transp_1"/>
    <property type="match status" value="1"/>
</dbReference>
<evidence type="ECO:0000256" key="1">
    <source>
        <dbReference type="ARBA" id="ARBA00004651"/>
    </source>
</evidence>
<keyword evidence="2 7" id="KW-0813">Transport</keyword>
<evidence type="ECO:0000313" key="10">
    <source>
        <dbReference type="Proteomes" id="UP001237448"/>
    </source>
</evidence>
<dbReference type="Gene3D" id="1.10.3720.10">
    <property type="entry name" value="MetI-like"/>
    <property type="match status" value="1"/>
</dbReference>
<sequence length="311" mass="34858">MKFTPLQPETEAMKPFRISTPFLLLLPAILILAAVVIVPLALSLYSSFTPYQLIRPNTLFVFIGLRNYANILADTDFWWAFGRTVLLLTVALNLEMLLGLGLAILVDKATRGQRVLRTLLMFPMMFSPILVGFQFKFMFNDNVGLINNALQSLHVTQTPIPWLINGALAFFAILMAEVWSSTPVFAILILAGLLAMPREPIEAARVDGCTPWQSFRYVTWPFIMPFAYIAMTIRSLDVGRAFDIVKIMTDGGPAGRTELIWTLIGRTAFNGSGHMGYANAMAYFSILLSIAFTYYFYRKLAAARTQIAAEW</sequence>
<gene>
    <name evidence="9" type="ORF">J3R73_003702</name>
</gene>
<feature type="transmembrane region" description="Helical" evidence="7">
    <location>
        <begin position="118"/>
        <end position="139"/>
    </location>
</feature>
<evidence type="ECO:0000259" key="8">
    <source>
        <dbReference type="PROSITE" id="PS50928"/>
    </source>
</evidence>
<keyword evidence="5 7" id="KW-1133">Transmembrane helix</keyword>
<feature type="transmembrane region" description="Helical" evidence="7">
    <location>
        <begin position="21"/>
        <end position="45"/>
    </location>
</feature>
<organism evidence="9 10">
    <name type="scientific">Labrys monachus</name>
    <dbReference type="NCBI Taxonomy" id="217067"/>
    <lineage>
        <taxon>Bacteria</taxon>
        <taxon>Pseudomonadati</taxon>
        <taxon>Pseudomonadota</taxon>
        <taxon>Alphaproteobacteria</taxon>
        <taxon>Hyphomicrobiales</taxon>
        <taxon>Xanthobacteraceae</taxon>
        <taxon>Labrys</taxon>
    </lineage>
</organism>
<evidence type="ECO:0000313" key="9">
    <source>
        <dbReference type="EMBL" id="MDQ0393910.1"/>
    </source>
</evidence>
<keyword evidence="3" id="KW-1003">Cell membrane</keyword>
<feature type="domain" description="ABC transmembrane type-1" evidence="8">
    <location>
        <begin position="81"/>
        <end position="296"/>
    </location>
</feature>
<dbReference type="EMBL" id="JAUSVK010000001">
    <property type="protein sequence ID" value="MDQ0393910.1"/>
    <property type="molecule type" value="Genomic_DNA"/>
</dbReference>
<feature type="transmembrane region" description="Helical" evidence="7">
    <location>
        <begin position="168"/>
        <end position="196"/>
    </location>
</feature>
<evidence type="ECO:0000256" key="7">
    <source>
        <dbReference type="RuleBase" id="RU363032"/>
    </source>
</evidence>
<name>A0ABU0FH35_9HYPH</name>
<proteinExistence type="inferred from homology"/>
<evidence type="ECO:0000256" key="4">
    <source>
        <dbReference type="ARBA" id="ARBA00022692"/>
    </source>
</evidence>
<accession>A0ABU0FH35</accession>
<evidence type="ECO:0000256" key="3">
    <source>
        <dbReference type="ARBA" id="ARBA00022475"/>
    </source>
</evidence>
<dbReference type="SUPFAM" id="SSF161098">
    <property type="entry name" value="MetI-like"/>
    <property type="match status" value="1"/>
</dbReference>
<protein>
    <submittedName>
        <fullName evidence="9">Multiple sugar transport system permease protein</fullName>
    </submittedName>
</protein>
<keyword evidence="4 7" id="KW-0812">Transmembrane</keyword>
<reference evidence="9 10" key="1">
    <citation type="submission" date="2023-07" db="EMBL/GenBank/DDBJ databases">
        <title>Genomic Encyclopedia of Type Strains, Phase IV (KMG-IV): sequencing the most valuable type-strain genomes for metagenomic binning, comparative biology and taxonomic classification.</title>
        <authorList>
            <person name="Goeker M."/>
        </authorList>
    </citation>
    <scope>NUCLEOTIDE SEQUENCE [LARGE SCALE GENOMIC DNA]</scope>
    <source>
        <strain evidence="9 10">DSM 5896</strain>
    </source>
</reference>
<comment type="caution">
    <text evidence="9">The sequence shown here is derived from an EMBL/GenBank/DDBJ whole genome shotgun (WGS) entry which is preliminary data.</text>
</comment>
<dbReference type="PANTHER" id="PTHR43005:SF1">
    <property type="entry name" value="SPERMIDINE_PUTRESCINE TRANSPORT SYSTEM PERMEASE PROTEIN"/>
    <property type="match status" value="1"/>
</dbReference>
<dbReference type="PROSITE" id="PS50928">
    <property type="entry name" value="ABC_TM1"/>
    <property type="match status" value="1"/>
</dbReference>
<feature type="transmembrane region" description="Helical" evidence="7">
    <location>
        <begin position="85"/>
        <end position="106"/>
    </location>
</feature>
<feature type="transmembrane region" description="Helical" evidence="7">
    <location>
        <begin position="217"/>
        <end position="236"/>
    </location>
</feature>
<dbReference type="InterPro" id="IPR035906">
    <property type="entry name" value="MetI-like_sf"/>
</dbReference>
<dbReference type="CDD" id="cd06261">
    <property type="entry name" value="TM_PBP2"/>
    <property type="match status" value="1"/>
</dbReference>
<keyword evidence="9" id="KW-0762">Sugar transport</keyword>
<dbReference type="PANTHER" id="PTHR43005">
    <property type="entry name" value="BLR7065 PROTEIN"/>
    <property type="match status" value="1"/>
</dbReference>
<feature type="transmembrane region" description="Helical" evidence="7">
    <location>
        <begin position="280"/>
        <end position="297"/>
    </location>
</feature>
<dbReference type="Proteomes" id="UP001237448">
    <property type="component" value="Unassembled WGS sequence"/>
</dbReference>